<dbReference type="NCBIfam" id="TIGR02227">
    <property type="entry name" value="sigpep_I_bact"/>
    <property type="match status" value="1"/>
</dbReference>
<dbReference type="RefSeq" id="WP_262429474.1">
    <property type="nucleotide sequence ID" value="NZ_JACRTG010000018.1"/>
</dbReference>
<feature type="active site" evidence="6">
    <location>
        <position position="119"/>
    </location>
</feature>
<dbReference type="PANTHER" id="PTHR43390:SF1">
    <property type="entry name" value="CHLOROPLAST PROCESSING PEPTIDASE"/>
    <property type="match status" value="1"/>
</dbReference>
<feature type="transmembrane region" description="Helical" evidence="7">
    <location>
        <begin position="21"/>
        <end position="40"/>
    </location>
</feature>
<dbReference type="PROSITE" id="PS00761">
    <property type="entry name" value="SPASE_I_3"/>
    <property type="match status" value="1"/>
</dbReference>
<dbReference type="GO" id="GO:0009003">
    <property type="term" value="F:signal peptidase activity"/>
    <property type="evidence" value="ECO:0007669"/>
    <property type="project" value="UniProtKB-EC"/>
</dbReference>
<feature type="active site" evidence="6">
    <location>
        <position position="49"/>
    </location>
</feature>
<keyword evidence="7" id="KW-0812">Transmembrane</keyword>
<evidence type="ECO:0000256" key="6">
    <source>
        <dbReference type="PIRSR" id="PIRSR600223-1"/>
    </source>
</evidence>
<feature type="domain" description="Peptidase S26" evidence="8">
    <location>
        <begin position="19"/>
        <end position="202"/>
    </location>
</feature>
<dbReference type="GO" id="GO:0006465">
    <property type="term" value="P:signal peptide processing"/>
    <property type="evidence" value="ECO:0007669"/>
    <property type="project" value="InterPro"/>
</dbReference>
<dbReference type="Proteomes" id="UP000601171">
    <property type="component" value="Unassembled WGS sequence"/>
</dbReference>
<comment type="similarity">
    <text evidence="3 7">Belongs to the peptidase S26 family.</text>
</comment>
<dbReference type="PROSITE" id="PS00760">
    <property type="entry name" value="SPASE_I_2"/>
    <property type="match status" value="1"/>
</dbReference>
<dbReference type="SUPFAM" id="SSF51306">
    <property type="entry name" value="LexA/Signal peptidase"/>
    <property type="match status" value="1"/>
</dbReference>
<keyword evidence="7" id="KW-0645">Protease</keyword>
<dbReference type="CDD" id="cd06530">
    <property type="entry name" value="S26_SPase_I"/>
    <property type="match status" value="1"/>
</dbReference>
<dbReference type="AlphaFoldDB" id="A0A926ET37"/>
<dbReference type="EMBL" id="JACRTG010000018">
    <property type="protein sequence ID" value="MBC8588020.1"/>
    <property type="molecule type" value="Genomic_DNA"/>
</dbReference>
<dbReference type="InterPro" id="IPR036286">
    <property type="entry name" value="LexA/Signal_pep-like_sf"/>
</dbReference>
<keyword evidence="5 7" id="KW-0378">Hydrolase</keyword>
<evidence type="ECO:0000259" key="8">
    <source>
        <dbReference type="Pfam" id="PF10502"/>
    </source>
</evidence>
<keyword evidence="7" id="KW-0472">Membrane</keyword>
<dbReference type="InterPro" id="IPR019757">
    <property type="entry name" value="Pept_S26A_signal_pept_1_Lys-AS"/>
</dbReference>
<evidence type="ECO:0000256" key="7">
    <source>
        <dbReference type="RuleBase" id="RU362042"/>
    </source>
</evidence>
<dbReference type="PANTHER" id="PTHR43390">
    <property type="entry name" value="SIGNAL PEPTIDASE I"/>
    <property type="match status" value="1"/>
</dbReference>
<proteinExistence type="inferred from homology"/>
<evidence type="ECO:0000313" key="10">
    <source>
        <dbReference type="Proteomes" id="UP000601171"/>
    </source>
</evidence>
<organism evidence="9 10">
    <name type="scientific">Paratissierella segnis</name>
    <dbReference type="NCBI Taxonomy" id="2763679"/>
    <lineage>
        <taxon>Bacteria</taxon>
        <taxon>Bacillati</taxon>
        <taxon>Bacillota</taxon>
        <taxon>Tissierellia</taxon>
        <taxon>Tissierellales</taxon>
        <taxon>Tissierellaceae</taxon>
        <taxon>Paratissierella</taxon>
    </lineage>
</organism>
<accession>A0A926ET37</accession>
<dbReference type="PRINTS" id="PR00727">
    <property type="entry name" value="LEADERPTASE"/>
</dbReference>
<evidence type="ECO:0000256" key="2">
    <source>
        <dbReference type="ARBA" id="ARBA00004401"/>
    </source>
</evidence>
<evidence type="ECO:0000256" key="1">
    <source>
        <dbReference type="ARBA" id="ARBA00000677"/>
    </source>
</evidence>
<dbReference type="InterPro" id="IPR000223">
    <property type="entry name" value="Pept_S26A_signal_pept_1"/>
</dbReference>
<dbReference type="Gene3D" id="2.10.109.10">
    <property type="entry name" value="Umud Fragment, subunit A"/>
    <property type="match status" value="1"/>
</dbReference>
<comment type="caution">
    <text evidence="9">The sequence shown here is derived from an EMBL/GenBank/DDBJ whole genome shotgun (WGS) entry which is preliminary data.</text>
</comment>
<evidence type="ECO:0000256" key="3">
    <source>
        <dbReference type="ARBA" id="ARBA00009370"/>
    </source>
</evidence>
<comment type="catalytic activity">
    <reaction evidence="1 7">
        <text>Cleavage of hydrophobic, N-terminal signal or leader sequences from secreted and periplasmic proteins.</text>
        <dbReference type="EC" id="3.4.21.89"/>
    </reaction>
</comment>
<comment type="subcellular location">
    <subcellularLocation>
        <location evidence="2">Cell membrane</location>
        <topology evidence="2">Single-pass type II membrane protein</topology>
    </subcellularLocation>
    <subcellularLocation>
        <location evidence="7">Membrane</location>
        <topology evidence="7">Single-pass type II membrane protein</topology>
    </subcellularLocation>
</comment>
<protein>
    <recommendedName>
        <fullName evidence="4 7">Signal peptidase I</fullName>
        <ecNumber evidence="4 7">3.4.21.89</ecNumber>
    </recommendedName>
</protein>
<name>A0A926ET37_9FIRM</name>
<keyword evidence="10" id="KW-1185">Reference proteome</keyword>
<dbReference type="InterPro" id="IPR019533">
    <property type="entry name" value="Peptidase_S26"/>
</dbReference>
<keyword evidence="7" id="KW-1133">Transmembrane helix</keyword>
<evidence type="ECO:0000256" key="4">
    <source>
        <dbReference type="ARBA" id="ARBA00013208"/>
    </source>
</evidence>
<sequence length="211" mass="24465">MLFKVTKRRKRFSFLKEIFEWLFAVVFAFIIALFIVSNIGSLTQVKEQSMEPTFLENDRVIINKIGYILGKPKRGDVVILSKVNTEKGLFVNMRNEFNDIKDNISYRFTGVIKKNNLIKRVIGIPGDELDIRDGAVYINGKLEEGYTFKGETFEESNLKFPLEVPENKVFVLGDNREYSLDSRSIGFIDYNQIKGKAFFRFFPFSRVGLIK</sequence>
<dbReference type="InterPro" id="IPR019758">
    <property type="entry name" value="Pept_S26A_signal_pept_1_CS"/>
</dbReference>
<gene>
    <name evidence="9" type="primary">lepB</name>
    <name evidence="9" type="ORF">H8707_07195</name>
</gene>
<reference evidence="9" key="1">
    <citation type="submission" date="2020-08" db="EMBL/GenBank/DDBJ databases">
        <title>Genome public.</title>
        <authorList>
            <person name="Liu C."/>
            <person name="Sun Q."/>
        </authorList>
    </citation>
    <scope>NUCLEOTIDE SEQUENCE</scope>
    <source>
        <strain evidence="9">BX21</strain>
    </source>
</reference>
<dbReference type="GO" id="GO:0005886">
    <property type="term" value="C:plasma membrane"/>
    <property type="evidence" value="ECO:0007669"/>
    <property type="project" value="UniProtKB-SubCell"/>
</dbReference>
<dbReference type="EC" id="3.4.21.89" evidence="4 7"/>
<evidence type="ECO:0000256" key="5">
    <source>
        <dbReference type="ARBA" id="ARBA00022801"/>
    </source>
</evidence>
<evidence type="ECO:0000313" key="9">
    <source>
        <dbReference type="EMBL" id="MBC8588020.1"/>
    </source>
</evidence>
<dbReference type="GO" id="GO:0004252">
    <property type="term" value="F:serine-type endopeptidase activity"/>
    <property type="evidence" value="ECO:0007669"/>
    <property type="project" value="InterPro"/>
</dbReference>
<dbReference type="Pfam" id="PF10502">
    <property type="entry name" value="Peptidase_S26"/>
    <property type="match status" value="1"/>
</dbReference>